<evidence type="ECO:0000256" key="1">
    <source>
        <dbReference type="PROSITE-ProRule" id="PRU00047"/>
    </source>
</evidence>
<dbReference type="OrthoDB" id="1434436at2759"/>
<gene>
    <name evidence="3" type="ORF">E6C27_scaffold316G00720</name>
</gene>
<comment type="caution">
    <text evidence="3">The sequence shown here is derived from an EMBL/GenBank/DDBJ whole genome shotgun (WGS) entry which is preliminary data.</text>
</comment>
<dbReference type="Proteomes" id="UP000321393">
    <property type="component" value="Unassembled WGS sequence"/>
</dbReference>
<dbReference type="InterPro" id="IPR001878">
    <property type="entry name" value="Znf_CCHC"/>
</dbReference>
<dbReference type="GO" id="GO:0008270">
    <property type="term" value="F:zinc ion binding"/>
    <property type="evidence" value="ECO:0007669"/>
    <property type="project" value="UniProtKB-KW"/>
</dbReference>
<proteinExistence type="predicted"/>
<dbReference type="SUPFAM" id="SSF57756">
    <property type="entry name" value="Retrovirus zinc finger-like domains"/>
    <property type="match status" value="1"/>
</dbReference>
<protein>
    <recommendedName>
        <fullName evidence="2">CCHC-type domain-containing protein</fullName>
    </recommendedName>
</protein>
<evidence type="ECO:0000313" key="4">
    <source>
        <dbReference type="Proteomes" id="UP000321393"/>
    </source>
</evidence>
<evidence type="ECO:0000313" key="3">
    <source>
        <dbReference type="EMBL" id="KAA0045307.1"/>
    </source>
</evidence>
<evidence type="ECO:0000259" key="2">
    <source>
        <dbReference type="PROSITE" id="PS50158"/>
    </source>
</evidence>
<sequence length="273" mass="30452">MCHLWLSRGFGNERGCDRRSENLGLGVGMEFVTVCGQPGHFKRDCPQLRATTKRDQEVESQTVEQSRVSIVTEESTGGARGERMIIPSSLISALKAKKSLRKGCTTFLAHVIEVQKEKLKPEDVPIVNEFLDVFPTDLSGLPPDREVVFLGHVVSADGVSVNLQKVEAVVNWERPASAIEELKKRLVIAPISTLLITGKENVIYCDSLRQRLGCELMQEGKVIGYASRQLKKHGLVEIVRQQQEESNLQKMLEKSKQGLDTKFELKASRAIVE</sequence>
<feature type="domain" description="CCHC-type" evidence="2">
    <location>
        <begin position="35"/>
        <end position="47"/>
    </location>
</feature>
<keyword evidence="1" id="KW-0863">Zinc-finger</keyword>
<dbReference type="Gene3D" id="4.10.60.10">
    <property type="entry name" value="Zinc finger, CCHC-type"/>
    <property type="match status" value="1"/>
</dbReference>
<dbReference type="InterPro" id="IPR043502">
    <property type="entry name" value="DNA/RNA_pol_sf"/>
</dbReference>
<organism evidence="3 4">
    <name type="scientific">Cucumis melo var. makuwa</name>
    <name type="common">Oriental melon</name>
    <dbReference type="NCBI Taxonomy" id="1194695"/>
    <lineage>
        <taxon>Eukaryota</taxon>
        <taxon>Viridiplantae</taxon>
        <taxon>Streptophyta</taxon>
        <taxon>Embryophyta</taxon>
        <taxon>Tracheophyta</taxon>
        <taxon>Spermatophyta</taxon>
        <taxon>Magnoliopsida</taxon>
        <taxon>eudicotyledons</taxon>
        <taxon>Gunneridae</taxon>
        <taxon>Pentapetalae</taxon>
        <taxon>rosids</taxon>
        <taxon>fabids</taxon>
        <taxon>Cucurbitales</taxon>
        <taxon>Cucurbitaceae</taxon>
        <taxon>Benincaseae</taxon>
        <taxon>Cucumis</taxon>
    </lineage>
</organism>
<dbReference type="Pfam" id="PF00098">
    <property type="entry name" value="zf-CCHC"/>
    <property type="match status" value="1"/>
</dbReference>
<dbReference type="PROSITE" id="PS50158">
    <property type="entry name" value="ZF_CCHC"/>
    <property type="match status" value="1"/>
</dbReference>
<dbReference type="GO" id="GO:0003676">
    <property type="term" value="F:nucleic acid binding"/>
    <property type="evidence" value="ECO:0007669"/>
    <property type="project" value="InterPro"/>
</dbReference>
<dbReference type="InterPro" id="IPR036875">
    <property type="entry name" value="Znf_CCHC_sf"/>
</dbReference>
<dbReference type="EMBL" id="SSTE01014625">
    <property type="protein sequence ID" value="KAA0045307.1"/>
    <property type="molecule type" value="Genomic_DNA"/>
</dbReference>
<dbReference type="AlphaFoldDB" id="A0A5A7TTZ7"/>
<name>A0A5A7TTZ7_CUCMM</name>
<keyword evidence="1" id="KW-0862">Zinc</keyword>
<reference evidence="3 4" key="1">
    <citation type="submission" date="2019-08" db="EMBL/GenBank/DDBJ databases">
        <title>Draft genome sequences of two oriental melons (Cucumis melo L. var makuwa).</title>
        <authorList>
            <person name="Kwon S.-Y."/>
        </authorList>
    </citation>
    <scope>NUCLEOTIDE SEQUENCE [LARGE SCALE GENOMIC DNA]</scope>
    <source>
        <strain evidence="4">cv. SW 3</strain>
        <tissue evidence="3">Leaf</tissue>
    </source>
</reference>
<keyword evidence="1" id="KW-0479">Metal-binding</keyword>
<accession>A0A5A7TTZ7</accession>
<dbReference type="SUPFAM" id="SSF56672">
    <property type="entry name" value="DNA/RNA polymerases"/>
    <property type="match status" value="1"/>
</dbReference>